<dbReference type="STRING" id="77635.BISU_1850"/>
<evidence type="ECO:0000313" key="10">
    <source>
        <dbReference type="Proteomes" id="UP000029055"/>
    </source>
</evidence>
<dbReference type="GO" id="GO:0005524">
    <property type="term" value="F:ATP binding"/>
    <property type="evidence" value="ECO:0007669"/>
    <property type="project" value="UniProtKB-KW"/>
</dbReference>
<name>A0A087E0G3_9BIFI</name>
<organism evidence="9 10">
    <name type="scientific">Bifidobacterium subtile</name>
    <dbReference type="NCBI Taxonomy" id="77635"/>
    <lineage>
        <taxon>Bacteria</taxon>
        <taxon>Bacillati</taxon>
        <taxon>Actinomycetota</taxon>
        <taxon>Actinomycetes</taxon>
        <taxon>Bifidobacteriales</taxon>
        <taxon>Bifidobacteriaceae</taxon>
        <taxon>Bifidobacterium</taxon>
    </lineage>
</organism>
<evidence type="ECO:0000256" key="6">
    <source>
        <dbReference type="ARBA" id="ARBA00022840"/>
    </source>
</evidence>
<dbReference type="InterPro" id="IPR003593">
    <property type="entry name" value="AAA+_ATPase"/>
</dbReference>
<dbReference type="InterPro" id="IPR027417">
    <property type="entry name" value="P-loop_NTPase"/>
</dbReference>
<protein>
    <submittedName>
        <fullName evidence="9">ABC transporter ATP-binding protein</fullName>
        <ecNumber evidence="9">3.6.3.24</ecNumber>
    </submittedName>
</protein>
<keyword evidence="10" id="KW-1185">Reference proteome</keyword>
<accession>A0A087E0G3</accession>
<gene>
    <name evidence="9" type="ORF">BISU_1850</name>
</gene>
<dbReference type="Pfam" id="PF00005">
    <property type="entry name" value="ABC_tran"/>
    <property type="match status" value="2"/>
</dbReference>
<evidence type="ECO:0000256" key="5">
    <source>
        <dbReference type="ARBA" id="ARBA00022741"/>
    </source>
</evidence>
<dbReference type="EMBL" id="JGZR01000011">
    <property type="protein sequence ID" value="KFJ01264.1"/>
    <property type="molecule type" value="Genomic_DNA"/>
</dbReference>
<dbReference type="InterPro" id="IPR017871">
    <property type="entry name" value="ABC_transporter-like_CS"/>
</dbReference>
<keyword evidence="3" id="KW-0813">Transport</keyword>
<dbReference type="InterPro" id="IPR013563">
    <property type="entry name" value="Oligopep_ABC_C"/>
</dbReference>
<dbReference type="Gene3D" id="3.40.50.300">
    <property type="entry name" value="P-loop containing nucleotide triphosphate hydrolases"/>
    <property type="match status" value="2"/>
</dbReference>
<dbReference type="RefSeq" id="WP_024463516.1">
    <property type="nucleotide sequence ID" value="NZ_CP062939.1"/>
</dbReference>
<dbReference type="PROSITE" id="PS50893">
    <property type="entry name" value="ABC_TRANSPORTER_2"/>
    <property type="match status" value="2"/>
</dbReference>
<reference evidence="9 10" key="1">
    <citation type="submission" date="2014-03" db="EMBL/GenBank/DDBJ databases">
        <title>Genomics of Bifidobacteria.</title>
        <authorList>
            <person name="Ventura M."/>
            <person name="Milani C."/>
            <person name="Lugli G.A."/>
        </authorList>
    </citation>
    <scope>NUCLEOTIDE SEQUENCE [LARGE SCALE GENOMIC DNA]</scope>
    <source>
        <strain evidence="9 10">LMG 11597</strain>
    </source>
</reference>
<dbReference type="PANTHER" id="PTHR43297:SF2">
    <property type="entry name" value="DIPEPTIDE TRANSPORT ATP-BINDING PROTEIN DPPD"/>
    <property type="match status" value="1"/>
</dbReference>
<evidence type="ECO:0000259" key="8">
    <source>
        <dbReference type="PROSITE" id="PS50893"/>
    </source>
</evidence>
<comment type="similarity">
    <text evidence="2">Belongs to the ABC transporter superfamily.</text>
</comment>
<evidence type="ECO:0000256" key="1">
    <source>
        <dbReference type="ARBA" id="ARBA00004202"/>
    </source>
</evidence>
<evidence type="ECO:0000256" key="2">
    <source>
        <dbReference type="ARBA" id="ARBA00005417"/>
    </source>
</evidence>
<dbReference type="PROSITE" id="PS00211">
    <property type="entry name" value="ABC_TRANSPORTER_1"/>
    <property type="match status" value="2"/>
</dbReference>
<sequence length="578" mass="62943">MSETVTAATPHLGKDELARIDDLSVSFMTDAGSIKAIDGVDFTIPKGKVVGVVGESGSGKSVTARSIIKLLPVTAATSGAVYLARRDGIGELDALALSGEQLRRMRGDEAAMVFQEPGSVLNPVFTIGWQIEEGLRAHGLKDKKELRAKAVDILEKVGIPDAETRVDYYPHQFSGGQKQRIVIAMALVLNPGLILADEPTTALDVTVQAEILDLLRLARDEFGASVLIITHNMGVVADIADQVVVMYRGHVVEQGDVEQIFYHPQAEYTQRLLAAVPRIGQQLTVRDDEGNALERLSDWRQEPVAVEAKGLTITYPGHLMQPDFVAVDGVDFTIHRSEVLGLVGESGSGKSTTGRAIAGLQKVSGGSLNVLGVEMNGVKERDFKPKRADIGFVFQDPGSSFDPLMTIAENVAEPLLVHHKYSSVADARDYVGDLLEMVQLPRTYMNRFPHELSGGQRQRASLARSLALKPSLLIADEPTSALDVSVQAKVLELFKKLQIEIGFACLFITHDLAVVDMLADRIMVMHQGRIVEHGDVDQVIERPENPYTRKLLASLPVPDPREQRAHREHLHALAAEAV</sequence>
<feature type="domain" description="ABC transporter" evidence="8">
    <location>
        <begin position="18"/>
        <end position="273"/>
    </location>
</feature>
<dbReference type="FunFam" id="3.40.50.300:FF:000016">
    <property type="entry name" value="Oligopeptide ABC transporter ATP-binding component"/>
    <property type="match status" value="1"/>
</dbReference>
<proteinExistence type="inferred from homology"/>
<dbReference type="InterPro" id="IPR003439">
    <property type="entry name" value="ABC_transporter-like_ATP-bd"/>
</dbReference>
<dbReference type="InterPro" id="IPR050388">
    <property type="entry name" value="ABC_Ni/Peptide_Import"/>
</dbReference>
<dbReference type="GO" id="GO:0005886">
    <property type="term" value="C:plasma membrane"/>
    <property type="evidence" value="ECO:0007669"/>
    <property type="project" value="UniProtKB-SubCell"/>
</dbReference>
<keyword evidence="5" id="KW-0547">Nucleotide-binding</keyword>
<dbReference type="SMART" id="SM00382">
    <property type="entry name" value="AAA"/>
    <property type="match status" value="2"/>
</dbReference>
<dbReference type="EC" id="3.6.3.24" evidence="9"/>
<dbReference type="OrthoDB" id="4008250at2"/>
<evidence type="ECO:0000256" key="3">
    <source>
        <dbReference type="ARBA" id="ARBA00022448"/>
    </source>
</evidence>
<dbReference type="Proteomes" id="UP000029055">
    <property type="component" value="Unassembled WGS sequence"/>
</dbReference>
<dbReference type="CDD" id="cd03257">
    <property type="entry name" value="ABC_NikE_OppD_transporters"/>
    <property type="match status" value="2"/>
</dbReference>
<comment type="subcellular location">
    <subcellularLocation>
        <location evidence="1">Cell membrane</location>
        <topology evidence="1">Peripheral membrane protein</topology>
    </subcellularLocation>
</comment>
<keyword evidence="4" id="KW-1003">Cell membrane</keyword>
<keyword evidence="7" id="KW-0472">Membrane</keyword>
<dbReference type="GO" id="GO:0015833">
    <property type="term" value="P:peptide transport"/>
    <property type="evidence" value="ECO:0007669"/>
    <property type="project" value="InterPro"/>
</dbReference>
<dbReference type="eggNOG" id="COG4172">
    <property type="taxonomic scope" value="Bacteria"/>
</dbReference>
<evidence type="ECO:0000313" key="9">
    <source>
        <dbReference type="EMBL" id="KFJ01264.1"/>
    </source>
</evidence>
<dbReference type="PANTHER" id="PTHR43297">
    <property type="entry name" value="OLIGOPEPTIDE TRANSPORT ATP-BINDING PROTEIN APPD"/>
    <property type="match status" value="1"/>
</dbReference>
<dbReference type="SUPFAM" id="SSF52540">
    <property type="entry name" value="P-loop containing nucleoside triphosphate hydrolases"/>
    <property type="match status" value="2"/>
</dbReference>
<evidence type="ECO:0000256" key="7">
    <source>
        <dbReference type="ARBA" id="ARBA00023136"/>
    </source>
</evidence>
<comment type="caution">
    <text evidence="9">The sequence shown here is derived from an EMBL/GenBank/DDBJ whole genome shotgun (WGS) entry which is preliminary data.</text>
</comment>
<feature type="domain" description="ABC transporter" evidence="8">
    <location>
        <begin position="306"/>
        <end position="552"/>
    </location>
</feature>
<keyword evidence="6 9" id="KW-0067">ATP-binding</keyword>
<keyword evidence="9" id="KW-0378">Hydrolase</keyword>
<dbReference type="AlphaFoldDB" id="A0A087E0G3"/>
<evidence type="ECO:0000256" key="4">
    <source>
        <dbReference type="ARBA" id="ARBA00022475"/>
    </source>
</evidence>
<dbReference type="Pfam" id="PF08352">
    <property type="entry name" value="oligo_HPY"/>
    <property type="match status" value="2"/>
</dbReference>
<dbReference type="GO" id="GO:0016887">
    <property type="term" value="F:ATP hydrolysis activity"/>
    <property type="evidence" value="ECO:0007669"/>
    <property type="project" value="InterPro"/>
</dbReference>
<dbReference type="NCBIfam" id="NF008453">
    <property type="entry name" value="PRK11308.1"/>
    <property type="match status" value="2"/>
</dbReference>